<feature type="transmembrane region" description="Helical" evidence="6">
    <location>
        <begin position="142"/>
        <end position="161"/>
    </location>
</feature>
<feature type="transmembrane region" description="Helical" evidence="6">
    <location>
        <begin position="24"/>
        <end position="45"/>
    </location>
</feature>
<evidence type="ECO:0000256" key="6">
    <source>
        <dbReference type="SAM" id="Phobius"/>
    </source>
</evidence>
<feature type="transmembrane region" description="Helical" evidence="6">
    <location>
        <begin position="114"/>
        <end position="135"/>
    </location>
</feature>
<feature type="domain" description="EamA" evidence="7">
    <location>
        <begin position="25"/>
        <end position="158"/>
    </location>
</feature>
<proteinExistence type="predicted"/>
<sequence>MDPEPAGDGVSDANATTQPSRQTLAYVGLVLTPLFWAGNAVVARGTVEHIPPLSMSFWRWVLALAIILPFGLPGIWRHRQVIRQRLGSMIALATFSVAAFNSLLYVAAMTTTATNIALINATIPIFVALLAWLLLGDRTRPIQILGIAMALAGILCVIARGDVSVLTGLQAQPGDLVMVAAVFSWGLFSVLLRRQAVPLPALTFLTTQILLGTLILAPVYLLDFLFFSGGFTLSKGTALPLIYFAIFPGILAYAFWNHGVHSIGPARAAIFMYLTPVYASVLAVVFLRENLSLFHLLGGLLILGGLILATRTGRRLHRQPVTALDKGEPND</sequence>
<name>A0A3B8WKV1_MARNT</name>
<feature type="transmembrane region" description="Helical" evidence="6">
    <location>
        <begin position="293"/>
        <end position="310"/>
    </location>
</feature>
<evidence type="ECO:0000256" key="1">
    <source>
        <dbReference type="ARBA" id="ARBA00004651"/>
    </source>
</evidence>
<comment type="caution">
    <text evidence="8">The sequence shown here is derived from an EMBL/GenBank/DDBJ whole genome shotgun (WGS) entry which is preliminary data.</text>
</comment>
<dbReference type="Proteomes" id="UP000261325">
    <property type="component" value="Unassembled WGS sequence"/>
</dbReference>
<keyword evidence="2" id="KW-1003">Cell membrane</keyword>
<feature type="transmembrane region" description="Helical" evidence="6">
    <location>
        <begin position="268"/>
        <end position="287"/>
    </location>
</feature>
<feature type="domain" description="EamA" evidence="7">
    <location>
        <begin position="173"/>
        <end position="310"/>
    </location>
</feature>
<keyword evidence="3 6" id="KW-0812">Transmembrane</keyword>
<evidence type="ECO:0000256" key="5">
    <source>
        <dbReference type="ARBA" id="ARBA00023136"/>
    </source>
</evidence>
<dbReference type="PANTHER" id="PTHR42920">
    <property type="entry name" value="OS03G0707200 PROTEIN-RELATED"/>
    <property type="match status" value="1"/>
</dbReference>
<feature type="transmembrane region" description="Helical" evidence="6">
    <location>
        <begin position="238"/>
        <end position="256"/>
    </location>
</feature>
<dbReference type="GO" id="GO:0005886">
    <property type="term" value="C:plasma membrane"/>
    <property type="evidence" value="ECO:0007669"/>
    <property type="project" value="UniProtKB-SubCell"/>
</dbReference>
<keyword evidence="4 6" id="KW-1133">Transmembrane helix</keyword>
<dbReference type="Gene3D" id="1.10.3730.20">
    <property type="match status" value="1"/>
</dbReference>
<evidence type="ECO:0000313" key="8">
    <source>
        <dbReference type="EMBL" id="HAC30849.1"/>
    </source>
</evidence>
<evidence type="ECO:0000256" key="3">
    <source>
        <dbReference type="ARBA" id="ARBA00022692"/>
    </source>
</evidence>
<protein>
    <submittedName>
        <fullName evidence="8">EamA family transporter</fullName>
    </submittedName>
</protein>
<dbReference type="InterPro" id="IPR037185">
    <property type="entry name" value="EmrE-like"/>
</dbReference>
<feature type="transmembrane region" description="Helical" evidence="6">
    <location>
        <begin position="88"/>
        <end position="108"/>
    </location>
</feature>
<keyword evidence="5 6" id="KW-0472">Membrane</keyword>
<accession>A0A3B8WKV1</accession>
<dbReference type="EMBL" id="DLYI01000321">
    <property type="protein sequence ID" value="HAC30849.1"/>
    <property type="molecule type" value="Genomic_DNA"/>
</dbReference>
<dbReference type="AlphaFoldDB" id="A0A3B8WKV1"/>
<dbReference type="InterPro" id="IPR051258">
    <property type="entry name" value="Diverse_Substrate_Transporter"/>
</dbReference>
<dbReference type="Pfam" id="PF00892">
    <property type="entry name" value="EamA"/>
    <property type="match status" value="2"/>
</dbReference>
<evidence type="ECO:0000256" key="2">
    <source>
        <dbReference type="ARBA" id="ARBA00022475"/>
    </source>
</evidence>
<evidence type="ECO:0000259" key="7">
    <source>
        <dbReference type="Pfam" id="PF00892"/>
    </source>
</evidence>
<comment type="subcellular location">
    <subcellularLocation>
        <location evidence="1">Cell membrane</location>
        <topology evidence="1">Multi-pass membrane protein</topology>
    </subcellularLocation>
</comment>
<dbReference type="InterPro" id="IPR000620">
    <property type="entry name" value="EamA_dom"/>
</dbReference>
<organism evidence="8 9">
    <name type="scientific">Marinobacter nauticus</name>
    <name type="common">Marinobacter hydrocarbonoclasticus</name>
    <name type="synonym">Marinobacter aquaeolei</name>
    <dbReference type="NCBI Taxonomy" id="2743"/>
    <lineage>
        <taxon>Bacteria</taxon>
        <taxon>Pseudomonadati</taxon>
        <taxon>Pseudomonadota</taxon>
        <taxon>Gammaproteobacteria</taxon>
        <taxon>Pseudomonadales</taxon>
        <taxon>Marinobacteraceae</taxon>
        <taxon>Marinobacter</taxon>
    </lineage>
</organism>
<gene>
    <name evidence="8" type="ORF">DCF82_24030</name>
</gene>
<dbReference type="SUPFAM" id="SSF103481">
    <property type="entry name" value="Multidrug resistance efflux transporter EmrE"/>
    <property type="match status" value="2"/>
</dbReference>
<feature type="transmembrane region" description="Helical" evidence="6">
    <location>
        <begin position="57"/>
        <end position="76"/>
    </location>
</feature>
<dbReference type="PANTHER" id="PTHR42920:SF11">
    <property type="entry name" value="INNER MEMBRANE PROTEIN YTFF"/>
    <property type="match status" value="1"/>
</dbReference>
<feature type="transmembrane region" description="Helical" evidence="6">
    <location>
        <begin position="173"/>
        <end position="192"/>
    </location>
</feature>
<feature type="transmembrane region" description="Helical" evidence="6">
    <location>
        <begin position="204"/>
        <end position="226"/>
    </location>
</feature>
<reference evidence="8 9" key="1">
    <citation type="journal article" date="2018" name="Nat. Biotechnol.">
        <title>A standardized bacterial taxonomy based on genome phylogeny substantially revises the tree of life.</title>
        <authorList>
            <person name="Parks D.H."/>
            <person name="Chuvochina M."/>
            <person name="Waite D.W."/>
            <person name="Rinke C."/>
            <person name="Skarshewski A."/>
            <person name="Chaumeil P.A."/>
            <person name="Hugenholtz P."/>
        </authorList>
    </citation>
    <scope>NUCLEOTIDE SEQUENCE [LARGE SCALE GENOMIC DNA]</scope>
    <source>
        <strain evidence="8">UBA9049</strain>
    </source>
</reference>
<evidence type="ECO:0000313" key="9">
    <source>
        <dbReference type="Proteomes" id="UP000261325"/>
    </source>
</evidence>
<evidence type="ECO:0000256" key="4">
    <source>
        <dbReference type="ARBA" id="ARBA00022989"/>
    </source>
</evidence>